<feature type="non-terminal residue" evidence="3">
    <location>
        <position position="260"/>
    </location>
</feature>
<organism evidence="3">
    <name type="scientific">marine sediment metagenome</name>
    <dbReference type="NCBI Taxonomy" id="412755"/>
    <lineage>
        <taxon>unclassified sequences</taxon>
        <taxon>metagenomes</taxon>
        <taxon>ecological metagenomes</taxon>
    </lineage>
</organism>
<dbReference type="FunFam" id="3.30.70.360:FF:000004">
    <property type="entry name" value="Peptidase M20 domain-containing protein 2"/>
    <property type="match status" value="1"/>
</dbReference>
<accession>X1IX69</accession>
<feature type="region of interest" description="Disordered" evidence="1">
    <location>
        <begin position="187"/>
        <end position="208"/>
    </location>
</feature>
<dbReference type="GO" id="GO:0046657">
    <property type="term" value="P:folic acid catabolic process"/>
    <property type="evidence" value="ECO:0007669"/>
    <property type="project" value="TreeGrafter"/>
</dbReference>
<dbReference type="EMBL" id="BARU01032854">
    <property type="protein sequence ID" value="GAH62138.1"/>
    <property type="molecule type" value="Genomic_DNA"/>
</dbReference>
<reference evidence="3" key="1">
    <citation type="journal article" date="2014" name="Front. Microbiol.">
        <title>High frequency of phylogenetically diverse reductive dehalogenase-homologous genes in deep subseafloor sedimentary metagenomes.</title>
        <authorList>
            <person name="Kawai M."/>
            <person name="Futagami T."/>
            <person name="Toyoda A."/>
            <person name="Takaki Y."/>
            <person name="Nishi S."/>
            <person name="Hori S."/>
            <person name="Arai W."/>
            <person name="Tsubouchi T."/>
            <person name="Morono Y."/>
            <person name="Uchiyama I."/>
            <person name="Ito T."/>
            <person name="Fujiyama A."/>
            <person name="Inagaki F."/>
            <person name="Takami H."/>
        </authorList>
    </citation>
    <scope>NUCLEOTIDE SEQUENCE</scope>
    <source>
        <strain evidence="3">Expedition CK06-06</strain>
    </source>
</reference>
<dbReference type="PANTHER" id="PTHR30575:SF0">
    <property type="entry name" value="XAA-ARG DIPEPTIDASE"/>
    <property type="match status" value="1"/>
</dbReference>
<dbReference type="Pfam" id="PF07687">
    <property type="entry name" value="M20_dimer"/>
    <property type="match status" value="1"/>
</dbReference>
<dbReference type="GO" id="GO:0071713">
    <property type="term" value="F:para-aminobenzoyl-glutamate hydrolase activity"/>
    <property type="evidence" value="ECO:0007669"/>
    <property type="project" value="TreeGrafter"/>
</dbReference>
<dbReference type="PANTHER" id="PTHR30575">
    <property type="entry name" value="PEPTIDASE M20"/>
    <property type="match status" value="1"/>
</dbReference>
<protein>
    <recommendedName>
        <fullName evidence="2">Peptidase M20 dimerisation domain-containing protein</fullName>
    </recommendedName>
</protein>
<dbReference type="InterPro" id="IPR052030">
    <property type="entry name" value="Peptidase_M20/M20A_hydrolases"/>
</dbReference>
<dbReference type="GO" id="GO:0005737">
    <property type="term" value="C:cytoplasm"/>
    <property type="evidence" value="ECO:0007669"/>
    <property type="project" value="TreeGrafter"/>
</dbReference>
<comment type="caution">
    <text evidence="3">The sequence shown here is derived from an EMBL/GenBank/DDBJ whole genome shotgun (WGS) entry which is preliminary data.</text>
</comment>
<evidence type="ECO:0000256" key="1">
    <source>
        <dbReference type="SAM" id="MobiDB-lite"/>
    </source>
</evidence>
<sequence>RDGIFKGLDAVLEWHPSDENSVRNQPGRAMNSFEVEFFGQAAHASADPWNGRSALDAVELMNYGVNLMREHVKPTARLHYVIPGGGEVPNVVPEYARVWYYVRALNREEVQQYYEWVLNIAEGAALATGTTRKVHLITGVHEYLLNRPLQETLQVNLELVGVPTFTKKEQAFARSMQRSLKVEEKGFNEELEPLADEPQPPKGGSTDVAEVSWITPTAGFSVVTAAEEIPWHSWAVTACSGTAAGRKGAVVAAKVLAATG</sequence>
<feature type="non-terminal residue" evidence="3">
    <location>
        <position position="1"/>
    </location>
</feature>
<dbReference type="Gene3D" id="3.30.70.360">
    <property type="match status" value="1"/>
</dbReference>
<dbReference type="GO" id="GO:0016805">
    <property type="term" value="F:dipeptidase activity"/>
    <property type="evidence" value="ECO:0007669"/>
    <property type="project" value="TreeGrafter"/>
</dbReference>
<dbReference type="AlphaFoldDB" id="X1IX69"/>
<proteinExistence type="predicted"/>
<evidence type="ECO:0000259" key="2">
    <source>
        <dbReference type="Pfam" id="PF07687"/>
    </source>
</evidence>
<feature type="domain" description="Peptidase M20 dimerisation" evidence="2">
    <location>
        <begin position="31"/>
        <end position="121"/>
    </location>
</feature>
<dbReference type="SUPFAM" id="SSF55031">
    <property type="entry name" value="Bacterial exopeptidase dimerisation domain"/>
    <property type="match status" value="1"/>
</dbReference>
<name>X1IX69_9ZZZZ</name>
<dbReference type="InterPro" id="IPR036264">
    <property type="entry name" value="Bact_exopeptidase_dim_dom"/>
</dbReference>
<gene>
    <name evidence="3" type="ORF">S03H2_51758</name>
</gene>
<dbReference type="SUPFAM" id="SSF53187">
    <property type="entry name" value="Zn-dependent exopeptidases"/>
    <property type="match status" value="1"/>
</dbReference>
<dbReference type="InterPro" id="IPR011650">
    <property type="entry name" value="Peptidase_M20_dimer"/>
</dbReference>
<evidence type="ECO:0000313" key="3">
    <source>
        <dbReference type="EMBL" id="GAH62138.1"/>
    </source>
</evidence>